<feature type="compositionally biased region" description="Basic and acidic residues" evidence="1">
    <location>
        <begin position="111"/>
        <end position="120"/>
    </location>
</feature>
<reference evidence="3" key="1">
    <citation type="submission" date="2017-02" db="EMBL/GenBank/DDBJ databases">
        <authorList>
            <person name="Tafer H."/>
            <person name="Lopandic K."/>
        </authorList>
    </citation>
    <scope>NUCLEOTIDE SEQUENCE [LARGE SCALE GENOMIC DNA]</scope>
    <source>
        <strain evidence="3">CBS 366.77</strain>
    </source>
</reference>
<evidence type="ECO:0000313" key="3">
    <source>
        <dbReference type="Proteomes" id="UP000266188"/>
    </source>
</evidence>
<protein>
    <submittedName>
        <fullName evidence="2">Uncharacterized protein</fullName>
    </submittedName>
</protein>
<evidence type="ECO:0000256" key="1">
    <source>
        <dbReference type="SAM" id="MobiDB-lite"/>
    </source>
</evidence>
<feature type="compositionally biased region" description="Basic and acidic residues" evidence="1">
    <location>
        <begin position="55"/>
        <end position="73"/>
    </location>
</feature>
<dbReference type="OrthoDB" id="2537141at2759"/>
<dbReference type="STRING" id="2070753.A0A3A2ZE95"/>
<dbReference type="EMBL" id="MVGC01000787">
    <property type="protein sequence ID" value="RJE17654.1"/>
    <property type="molecule type" value="Genomic_DNA"/>
</dbReference>
<name>A0A3A2ZE95_9EURO</name>
<organism evidence="2 3">
    <name type="scientific">Aspergillus sclerotialis</name>
    <dbReference type="NCBI Taxonomy" id="2070753"/>
    <lineage>
        <taxon>Eukaryota</taxon>
        <taxon>Fungi</taxon>
        <taxon>Dikarya</taxon>
        <taxon>Ascomycota</taxon>
        <taxon>Pezizomycotina</taxon>
        <taxon>Eurotiomycetes</taxon>
        <taxon>Eurotiomycetidae</taxon>
        <taxon>Eurotiales</taxon>
        <taxon>Aspergillaceae</taxon>
        <taxon>Aspergillus</taxon>
        <taxon>Aspergillus subgen. Polypaecilum</taxon>
    </lineage>
</organism>
<evidence type="ECO:0000313" key="2">
    <source>
        <dbReference type="EMBL" id="RJE17654.1"/>
    </source>
</evidence>
<accession>A0A3A2ZE95</accession>
<dbReference type="Proteomes" id="UP000266188">
    <property type="component" value="Unassembled WGS sequence"/>
</dbReference>
<feature type="region of interest" description="Disordered" evidence="1">
    <location>
        <begin position="55"/>
        <end position="137"/>
    </location>
</feature>
<comment type="caution">
    <text evidence="2">The sequence shown here is derived from an EMBL/GenBank/DDBJ whole genome shotgun (WGS) entry which is preliminary data.</text>
</comment>
<gene>
    <name evidence="2" type="ORF">PHISCL_10009</name>
</gene>
<proteinExistence type="predicted"/>
<dbReference type="AlphaFoldDB" id="A0A3A2ZE95"/>
<keyword evidence="3" id="KW-1185">Reference proteome</keyword>
<sequence>MANPFYISYVDSKRTVRDRIEDWLSHVEEPYEYQATPFGSPTLATRNIQPAGLAELRDPKAHESIVPSKERSTRFLSVEPPSGSPAHLEKAQNHNLQNDPYERRPRHKTRPDRYEYKEQSSRVQKKRKGKPKTTWSMMKRKRTINDNFHASNVPQSRLTLQSGLNTGIFQKGKTSSPVKNRELPDLAFSEMKFLSKKSQVTHNESATRQTERKIGRIVEKTQRKVVDYGARFMERTGTPRSTEKRSPLQSEVIEPGLQHSPPSPISCQSPNRCRVGHAKDGHFLHHAADPGSERKRKRASSHIPYTWSESQFDSPAEIYEHCLKKLLPVDPIIQQERSAASNSISRYWDIEELKNLLEERKRLWDSHHRDSPVYDDDPSCERGIKRRRLLYFDRQEGSQYCNQSNTKMAHWTPVTSQETRNLKTVPIPASPSALRSTYRNFNLNEQAHQKQLHGSPAQVDTGFACSPRELWKEPDISHRSHCYPPPQQHDSVDADARIPIFESELRWIDTHCPGPLDRGPPVPEEDKDLFMQYVDPTYEDIINLDLEFIDQQNNAEGIFRDIFEEYEEMFKQERNTVTTVPIYDEPWPSIEQPHQSTKGKELHAELVEPSGFIVQGQYRFRSESPHFVHPPLPGGILQIQEMEEIRAKNPRPGIPRAPSTAHPSHALADNEMAGFWRENKLY</sequence>